<dbReference type="EC" id="4.2.1.17" evidence="4"/>
<evidence type="ECO:0000256" key="2">
    <source>
        <dbReference type="ARBA" id="ARBA00023239"/>
    </source>
</evidence>
<gene>
    <name evidence="4" type="ORF">JOC54_003375</name>
</gene>
<dbReference type="CDD" id="cd06558">
    <property type="entry name" value="crotonase-like"/>
    <property type="match status" value="1"/>
</dbReference>
<keyword evidence="5" id="KW-1185">Reference proteome</keyword>
<name>A0ABS2SXX6_9BACI</name>
<dbReference type="Gene3D" id="1.10.12.10">
    <property type="entry name" value="Lyase 2-enoyl-coa Hydratase, Chain A, domain 2"/>
    <property type="match status" value="1"/>
</dbReference>
<dbReference type="Pfam" id="PF00378">
    <property type="entry name" value="ECH_1"/>
    <property type="match status" value="1"/>
</dbReference>
<protein>
    <submittedName>
        <fullName evidence="4">Enoyl-CoA hydratase</fullName>
        <ecNumber evidence="4">4.2.1.17</ecNumber>
    </submittedName>
</protein>
<keyword evidence="2 4" id="KW-0456">Lyase</keyword>
<dbReference type="EMBL" id="JAFBCV010000011">
    <property type="protein sequence ID" value="MBM7840095.1"/>
    <property type="molecule type" value="Genomic_DNA"/>
</dbReference>
<evidence type="ECO:0000256" key="1">
    <source>
        <dbReference type="ARBA" id="ARBA00005254"/>
    </source>
</evidence>
<dbReference type="RefSeq" id="WP_204467538.1">
    <property type="nucleotide sequence ID" value="NZ_JAFBCV010000011.1"/>
</dbReference>
<dbReference type="GO" id="GO:0004300">
    <property type="term" value="F:enoyl-CoA hydratase activity"/>
    <property type="evidence" value="ECO:0007669"/>
    <property type="project" value="UniProtKB-EC"/>
</dbReference>
<dbReference type="InterPro" id="IPR018376">
    <property type="entry name" value="Enoyl-CoA_hyd/isom_CS"/>
</dbReference>
<reference evidence="4" key="1">
    <citation type="submission" date="2021-01" db="EMBL/GenBank/DDBJ databases">
        <title>Genomic Encyclopedia of Type Strains, Phase IV (KMG-IV): sequencing the most valuable type-strain genomes for metagenomic binning, comparative biology and taxonomic classification.</title>
        <authorList>
            <person name="Goeker M."/>
        </authorList>
    </citation>
    <scope>NUCLEOTIDE SEQUENCE</scope>
    <source>
        <strain evidence="4">DSM 21943</strain>
    </source>
</reference>
<dbReference type="Proteomes" id="UP001179280">
    <property type="component" value="Unassembled WGS sequence"/>
</dbReference>
<dbReference type="InterPro" id="IPR001753">
    <property type="entry name" value="Enoyl-CoA_hydra/iso"/>
</dbReference>
<sequence length="258" mass="28997">MQLFQYIETSIENGVGRIELNRQQQYNALNRAMIKEIATIIEQFDQEDEVAVVLLSGRGKAFSSGADIAEMMDSSTIQLELLNQFADWDRISRVKKPIIGAVHGFVFGGGFELALSCDLLLAATTAEFSFPEVSLGVMPGAGGTQRLTKLVGRTKALEWLLTGERISANEALEQRIVNRLIQPELLEEEALRFAQRIAKQPPLSLRLIKDSVNQAVHSSLQEGLLYERKNFYLLFASQDQTEGMRAFMDKREPRFEGR</sequence>
<evidence type="ECO:0000313" key="5">
    <source>
        <dbReference type="Proteomes" id="UP001179280"/>
    </source>
</evidence>
<evidence type="ECO:0000313" key="4">
    <source>
        <dbReference type="EMBL" id="MBM7840095.1"/>
    </source>
</evidence>
<dbReference type="PROSITE" id="PS00166">
    <property type="entry name" value="ENOYL_COA_HYDRATASE"/>
    <property type="match status" value="1"/>
</dbReference>
<dbReference type="InterPro" id="IPR014748">
    <property type="entry name" value="Enoyl-CoA_hydra_C"/>
</dbReference>
<accession>A0ABS2SXX6</accession>
<comment type="caution">
    <text evidence="4">The sequence shown here is derived from an EMBL/GenBank/DDBJ whole genome shotgun (WGS) entry which is preliminary data.</text>
</comment>
<proteinExistence type="inferred from homology"/>
<organism evidence="4 5">
    <name type="scientific">Shouchella xiaoxiensis</name>
    <dbReference type="NCBI Taxonomy" id="766895"/>
    <lineage>
        <taxon>Bacteria</taxon>
        <taxon>Bacillati</taxon>
        <taxon>Bacillota</taxon>
        <taxon>Bacilli</taxon>
        <taxon>Bacillales</taxon>
        <taxon>Bacillaceae</taxon>
        <taxon>Shouchella</taxon>
    </lineage>
</organism>
<comment type="similarity">
    <text evidence="1 3">Belongs to the enoyl-CoA hydratase/isomerase family.</text>
</comment>
<dbReference type="PANTHER" id="PTHR11941">
    <property type="entry name" value="ENOYL-COA HYDRATASE-RELATED"/>
    <property type="match status" value="1"/>
</dbReference>
<dbReference type="PANTHER" id="PTHR11941:SF54">
    <property type="entry name" value="ENOYL-COA HYDRATASE, MITOCHONDRIAL"/>
    <property type="match status" value="1"/>
</dbReference>
<dbReference type="InterPro" id="IPR029045">
    <property type="entry name" value="ClpP/crotonase-like_dom_sf"/>
</dbReference>
<dbReference type="SUPFAM" id="SSF52096">
    <property type="entry name" value="ClpP/crotonase"/>
    <property type="match status" value="1"/>
</dbReference>
<dbReference type="Gene3D" id="3.90.226.10">
    <property type="entry name" value="2-enoyl-CoA Hydratase, Chain A, domain 1"/>
    <property type="match status" value="1"/>
</dbReference>
<evidence type="ECO:0000256" key="3">
    <source>
        <dbReference type="RuleBase" id="RU003707"/>
    </source>
</evidence>